<gene>
    <name evidence="3" type="ORF">L207DRAFT_581870</name>
</gene>
<sequence>MSLVALLTVLIFCFGISTNAQDVKSLWFAPGVPITRFQATVTVPSLPSGGGAHGIWPGVENDGAGFVFQAVISDSKSQGAWEFWVEFCCNPNYEASPIKVYPGDSITSTFTLGPAGWTDSWSLSPGSTGRSSGQNSQSGSSSNTFAGTISKALLAIELQDGAAWTFGKVQWGGVAVQAETSSAWCSNK</sequence>
<reference evidence="3 4" key="1">
    <citation type="submission" date="2016-04" db="EMBL/GenBank/DDBJ databases">
        <title>A degradative enzymes factory behind the ericoid mycorrhizal symbiosis.</title>
        <authorList>
            <consortium name="DOE Joint Genome Institute"/>
            <person name="Martino E."/>
            <person name="Morin E."/>
            <person name="Grelet G."/>
            <person name="Kuo A."/>
            <person name="Kohler A."/>
            <person name="Daghino S."/>
            <person name="Barry K."/>
            <person name="Choi C."/>
            <person name="Cichocki N."/>
            <person name="Clum A."/>
            <person name="Copeland A."/>
            <person name="Hainaut M."/>
            <person name="Haridas S."/>
            <person name="Labutti K."/>
            <person name="Lindquist E."/>
            <person name="Lipzen A."/>
            <person name="Khouja H.-R."/>
            <person name="Murat C."/>
            <person name="Ohm R."/>
            <person name="Olson A."/>
            <person name="Spatafora J."/>
            <person name="Veneault-Fourrey C."/>
            <person name="Henrissat B."/>
            <person name="Grigoriev I."/>
            <person name="Martin F."/>
            <person name="Perotto S."/>
        </authorList>
    </citation>
    <scope>NUCLEOTIDE SEQUENCE [LARGE SCALE GENOMIC DNA]</scope>
    <source>
        <strain evidence="3 4">F</strain>
    </source>
</reference>
<evidence type="ECO:0000256" key="2">
    <source>
        <dbReference type="SAM" id="SignalP"/>
    </source>
</evidence>
<proteinExistence type="predicted"/>
<keyword evidence="4" id="KW-1185">Reference proteome</keyword>
<feature type="signal peptide" evidence="2">
    <location>
        <begin position="1"/>
        <end position="20"/>
    </location>
</feature>
<keyword evidence="2" id="KW-0732">Signal</keyword>
<feature type="compositionally biased region" description="Low complexity" evidence="1">
    <location>
        <begin position="126"/>
        <end position="142"/>
    </location>
</feature>
<dbReference type="EMBL" id="KZ613944">
    <property type="protein sequence ID" value="PMD41435.1"/>
    <property type="molecule type" value="Genomic_DNA"/>
</dbReference>
<evidence type="ECO:0000256" key="1">
    <source>
        <dbReference type="SAM" id="MobiDB-lite"/>
    </source>
</evidence>
<evidence type="ECO:0008006" key="5">
    <source>
        <dbReference type="Google" id="ProtNLM"/>
    </source>
</evidence>
<accession>A0A2J6RSE1</accession>
<dbReference type="Proteomes" id="UP000235786">
    <property type="component" value="Unassembled WGS sequence"/>
</dbReference>
<dbReference type="OrthoDB" id="3524163at2759"/>
<dbReference type="AlphaFoldDB" id="A0A2J6RSE1"/>
<protein>
    <recommendedName>
        <fullName evidence="5">Concanavalin A-like lectin/glucanase</fullName>
    </recommendedName>
</protein>
<evidence type="ECO:0000313" key="3">
    <source>
        <dbReference type="EMBL" id="PMD41435.1"/>
    </source>
</evidence>
<feature type="region of interest" description="Disordered" evidence="1">
    <location>
        <begin position="123"/>
        <end position="142"/>
    </location>
</feature>
<name>A0A2J6RSE1_HYAVF</name>
<organism evidence="3 4">
    <name type="scientific">Hyaloscypha variabilis (strain UAMH 11265 / GT02V1 / F)</name>
    <name type="common">Meliniomyces variabilis</name>
    <dbReference type="NCBI Taxonomy" id="1149755"/>
    <lineage>
        <taxon>Eukaryota</taxon>
        <taxon>Fungi</taxon>
        <taxon>Dikarya</taxon>
        <taxon>Ascomycota</taxon>
        <taxon>Pezizomycotina</taxon>
        <taxon>Leotiomycetes</taxon>
        <taxon>Helotiales</taxon>
        <taxon>Hyaloscyphaceae</taxon>
        <taxon>Hyaloscypha</taxon>
        <taxon>Hyaloscypha variabilis</taxon>
    </lineage>
</organism>
<evidence type="ECO:0000313" key="4">
    <source>
        <dbReference type="Proteomes" id="UP000235786"/>
    </source>
</evidence>
<feature type="chain" id="PRO_5014448484" description="Concanavalin A-like lectin/glucanase" evidence="2">
    <location>
        <begin position="21"/>
        <end position="188"/>
    </location>
</feature>